<dbReference type="PANTHER" id="PTHR33710:SF64">
    <property type="entry name" value="ENDONUCLEASE_EXONUCLEASE_PHOSPHATASE DOMAIN-CONTAINING PROTEIN"/>
    <property type="match status" value="1"/>
</dbReference>
<name>A0ABR2EJY8_9ROSI</name>
<evidence type="ECO:0000259" key="2">
    <source>
        <dbReference type="Pfam" id="PF03372"/>
    </source>
</evidence>
<dbReference type="InterPro" id="IPR005135">
    <property type="entry name" value="Endo/exonuclease/phosphatase"/>
</dbReference>
<evidence type="ECO:0000313" key="4">
    <source>
        <dbReference type="Proteomes" id="UP001472677"/>
    </source>
</evidence>
<accession>A0ABR2EJY8</accession>
<sequence>MPALPEHQEFDAWYAAQARPASVGPHGQPTSVPAPTSVVPPPRAPKRHASYSDPTKIKRPRPSPSASRIPSGLGKAQAVRSFCRDVTRLGPGCTGLAIFWNNKIKVDLLSYSPLHIDVVINYDSSLVYHFTGFHGRSESTQKKHNWALLDRLRSASPLPWLLGGDFNEILTLSEKQGGSRKPHHHMTDFRECLLRNNLSDCKPSQGWFTWLQSGPRVSPIRERLDRFVADDAWFSRFPSFRAWSEYSPHSDHHFILLDTSVSPAPPGPRGQGGLFQFESCWAREPDCVALVHALWAHTPGSLPVKLSAISNGLRQWQHSKRDKEWGRIPVLRSEIDRLSARKLSPDELAVLLAAKGELRHLLNLQEVYWAQRSRILWLSAGDRNTSFFHAKASARRRKNSILGLYDAQGSWCTSTGDVLRIAKDYFSALFSTAAEVVAAFRDINPRKSPGIDGLPSGFFR</sequence>
<proteinExistence type="predicted"/>
<protein>
    <recommendedName>
        <fullName evidence="2">Endonuclease/exonuclease/phosphatase domain-containing protein</fullName>
    </recommendedName>
</protein>
<dbReference type="Pfam" id="PF03372">
    <property type="entry name" value="Exo_endo_phos"/>
    <property type="match status" value="1"/>
</dbReference>
<comment type="caution">
    <text evidence="3">The sequence shown here is derived from an EMBL/GenBank/DDBJ whole genome shotgun (WGS) entry which is preliminary data.</text>
</comment>
<evidence type="ECO:0000313" key="3">
    <source>
        <dbReference type="EMBL" id="KAK8562313.1"/>
    </source>
</evidence>
<feature type="domain" description="Endonuclease/exonuclease/phosphatase" evidence="2">
    <location>
        <begin position="94"/>
        <end position="237"/>
    </location>
</feature>
<dbReference type="Gene3D" id="3.60.10.10">
    <property type="entry name" value="Endonuclease/exonuclease/phosphatase"/>
    <property type="match status" value="1"/>
</dbReference>
<dbReference type="Proteomes" id="UP001472677">
    <property type="component" value="Unassembled WGS sequence"/>
</dbReference>
<dbReference type="PANTHER" id="PTHR33710">
    <property type="entry name" value="BNAC02G09200D PROTEIN"/>
    <property type="match status" value="1"/>
</dbReference>
<organism evidence="3 4">
    <name type="scientific">Hibiscus sabdariffa</name>
    <name type="common">roselle</name>
    <dbReference type="NCBI Taxonomy" id="183260"/>
    <lineage>
        <taxon>Eukaryota</taxon>
        <taxon>Viridiplantae</taxon>
        <taxon>Streptophyta</taxon>
        <taxon>Embryophyta</taxon>
        <taxon>Tracheophyta</taxon>
        <taxon>Spermatophyta</taxon>
        <taxon>Magnoliopsida</taxon>
        <taxon>eudicotyledons</taxon>
        <taxon>Gunneridae</taxon>
        <taxon>Pentapetalae</taxon>
        <taxon>rosids</taxon>
        <taxon>malvids</taxon>
        <taxon>Malvales</taxon>
        <taxon>Malvaceae</taxon>
        <taxon>Malvoideae</taxon>
        <taxon>Hibiscus</taxon>
    </lineage>
</organism>
<reference evidence="3 4" key="1">
    <citation type="journal article" date="2024" name="G3 (Bethesda)">
        <title>Genome assembly of Hibiscus sabdariffa L. provides insights into metabolisms of medicinal natural products.</title>
        <authorList>
            <person name="Kim T."/>
        </authorList>
    </citation>
    <scope>NUCLEOTIDE SEQUENCE [LARGE SCALE GENOMIC DNA]</scope>
    <source>
        <strain evidence="3">TK-2024</strain>
        <tissue evidence="3">Old leaves</tissue>
    </source>
</reference>
<evidence type="ECO:0000256" key="1">
    <source>
        <dbReference type="SAM" id="MobiDB-lite"/>
    </source>
</evidence>
<gene>
    <name evidence="3" type="ORF">V6N12_010397</name>
</gene>
<dbReference type="InterPro" id="IPR036691">
    <property type="entry name" value="Endo/exonu/phosph_ase_sf"/>
</dbReference>
<feature type="region of interest" description="Disordered" evidence="1">
    <location>
        <begin position="15"/>
        <end position="73"/>
    </location>
</feature>
<dbReference type="SUPFAM" id="SSF56219">
    <property type="entry name" value="DNase I-like"/>
    <property type="match status" value="1"/>
</dbReference>
<keyword evidence="4" id="KW-1185">Reference proteome</keyword>
<dbReference type="EMBL" id="JBBPBM010000012">
    <property type="protein sequence ID" value="KAK8562313.1"/>
    <property type="molecule type" value="Genomic_DNA"/>
</dbReference>